<dbReference type="InterPro" id="IPR027417">
    <property type="entry name" value="P-loop_NTPase"/>
</dbReference>
<keyword evidence="10" id="KW-1015">Disulfide bond</keyword>
<feature type="compositionally biased region" description="Polar residues" evidence="13">
    <location>
        <begin position="2324"/>
        <end position="2333"/>
    </location>
</feature>
<feature type="transmembrane region" description="Helical" evidence="14">
    <location>
        <begin position="849"/>
        <end position="872"/>
    </location>
</feature>
<feature type="transmembrane region" description="Helical" evidence="14">
    <location>
        <begin position="751"/>
        <end position="770"/>
    </location>
</feature>
<dbReference type="PANTHER" id="PTHR19229">
    <property type="entry name" value="ATP-BINDING CASSETTE TRANSPORTER SUBFAMILY A ABCA"/>
    <property type="match status" value="1"/>
</dbReference>
<dbReference type="FunFam" id="3.40.50.300:FF:000264">
    <property type="entry name" value="ATP-binding cassette, sub-family A (ABC1), member 1"/>
    <property type="match status" value="1"/>
</dbReference>
<feature type="transmembrane region" description="Helical" evidence="14">
    <location>
        <begin position="648"/>
        <end position="667"/>
    </location>
</feature>
<evidence type="ECO:0000256" key="10">
    <source>
        <dbReference type="ARBA" id="ARBA00023157"/>
    </source>
</evidence>
<dbReference type="Bgee" id="ENSORLG00000008156">
    <property type="expression patterns" value="Expressed in animal zygote and 7 other cell types or tissues"/>
</dbReference>
<dbReference type="Gene3D" id="3.40.50.300">
    <property type="entry name" value="P-loop containing nucleotide triphosphate hydrolases"/>
    <property type="match status" value="2"/>
</dbReference>
<dbReference type="InterPro" id="IPR026082">
    <property type="entry name" value="ABCA"/>
</dbReference>
<feature type="compositionally biased region" description="Low complexity" evidence="13">
    <location>
        <begin position="2334"/>
        <end position="2350"/>
    </location>
</feature>
<feature type="transmembrane region" description="Helical" evidence="14">
    <location>
        <begin position="687"/>
        <end position="710"/>
    </location>
</feature>
<evidence type="ECO:0000256" key="13">
    <source>
        <dbReference type="SAM" id="MobiDB-lite"/>
    </source>
</evidence>
<dbReference type="FunFam" id="3.40.50.300:FF:000232">
    <property type="entry name" value="ATP-binding cassette, sub-family A (ABC1), member 1"/>
    <property type="match status" value="1"/>
</dbReference>
<keyword evidence="8 14" id="KW-1133">Transmembrane helix</keyword>
<comment type="subcellular location">
    <subcellularLocation>
        <location evidence="1">Membrane</location>
        <topology evidence="1">Multi-pass membrane protein</topology>
    </subcellularLocation>
</comment>
<keyword evidence="17" id="KW-1185">Reference proteome</keyword>
<dbReference type="EC" id="7.6.2.1" evidence="2"/>
<dbReference type="GO" id="GO:0140359">
    <property type="term" value="F:ABC-type transporter activity"/>
    <property type="evidence" value="ECO:0007669"/>
    <property type="project" value="InterPro"/>
</dbReference>
<evidence type="ECO:0000256" key="11">
    <source>
        <dbReference type="ARBA" id="ARBA00023180"/>
    </source>
</evidence>
<keyword evidence="9 14" id="KW-0472">Membrane</keyword>
<reference evidence="16" key="3">
    <citation type="submission" date="2025-09" db="UniProtKB">
        <authorList>
            <consortium name="Ensembl"/>
        </authorList>
    </citation>
    <scope>IDENTIFICATION</scope>
    <source>
        <strain evidence="16">Hd-rR</strain>
    </source>
</reference>
<evidence type="ECO:0000256" key="4">
    <source>
        <dbReference type="ARBA" id="ARBA00022692"/>
    </source>
</evidence>
<dbReference type="CDD" id="cd03263">
    <property type="entry name" value="ABC_subfamily_A"/>
    <property type="match status" value="2"/>
</dbReference>
<feature type="transmembrane region" description="Helical" evidence="14">
    <location>
        <begin position="1364"/>
        <end position="1386"/>
    </location>
</feature>
<evidence type="ECO:0000256" key="8">
    <source>
        <dbReference type="ARBA" id="ARBA00022989"/>
    </source>
</evidence>
<dbReference type="STRING" id="8090.ENSORLP00000010265"/>
<evidence type="ECO:0000256" key="7">
    <source>
        <dbReference type="ARBA" id="ARBA00022967"/>
    </source>
</evidence>
<gene>
    <name evidence="16" type="primary">abca7</name>
</gene>
<feature type="transmembrane region" description="Helical" evidence="14">
    <location>
        <begin position="1785"/>
        <end position="1807"/>
    </location>
</feature>
<dbReference type="PROSITE" id="PS50893">
    <property type="entry name" value="ABC_TRANSPORTER_2"/>
    <property type="match status" value="2"/>
</dbReference>
<keyword evidence="11" id="KW-0325">Glycoprotein</keyword>
<dbReference type="InParanoid" id="H2LVX9"/>
<proteinExistence type="predicted"/>
<dbReference type="Proteomes" id="UP000001038">
    <property type="component" value="Chromosome 4"/>
</dbReference>
<dbReference type="GO" id="GO:0033344">
    <property type="term" value="P:cholesterol efflux"/>
    <property type="evidence" value="ECO:0000318"/>
    <property type="project" value="GO_Central"/>
</dbReference>
<feature type="domain" description="ABC transporter" evidence="15">
    <location>
        <begin position="929"/>
        <end position="1160"/>
    </location>
</feature>
<evidence type="ECO:0000256" key="14">
    <source>
        <dbReference type="SAM" id="Phobius"/>
    </source>
</evidence>
<organism evidence="16 17">
    <name type="scientific">Oryzias latipes</name>
    <name type="common">Japanese rice fish</name>
    <name type="synonym">Japanese killifish</name>
    <dbReference type="NCBI Taxonomy" id="8090"/>
    <lineage>
        <taxon>Eukaryota</taxon>
        <taxon>Metazoa</taxon>
        <taxon>Chordata</taxon>
        <taxon>Craniata</taxon>
        <taxon>Vertebrata</taxon>
        <taxon>Euteleostomi</taxon>
        <taxon>Actinopterygii</taxon>
        <taxon>Neopterygii</taxon>
        <taxon>Teleostei</taxon>
        <taxon>Neoteleostei</taxon>
        <taxon>Acanthomorphata</taxon>
        <taxon>Ovalentaria</taxon>
        <taxon>Atherinomorphae</taxon>
        <taxon>Beloniformes</taxon>
        <taxon>Adrianichthyidae</taxon>
        <taxon>Oryziinae</taxon>
        <taxon>Oryzias</taxon>
    </lineage>
</organism>
<feature type="region of interest" description="Disordered" evidence="13">
    <location>
        <begin position="1288"/>
        <end position="1329"/>
    </location>
</feature>
<reference evidence="16 17" key="1">
    <citation type="journal article" date="2007" name="Nature">
        <title>The medaka draft genome and insights into vertebrate genome evolution.</title>
        <authorList>
            <person name="Kasahara M."/>
            <person name="Naruse K."/>
            <person name="Sasaki S."/>
            <person name="Nakatani Y."/>
            <person name="Qu W."/>
            <person name="Ahsan B."/>
            <person name="Yamada T."/>
            <person name="Nagayasu Y."/>
            <person name="Doi K."/>
            <person name="Kasai Y."/>
            <person name="Jindo T."/>
            <person name="Kobayashi D."/>
            <person name="Shimada A."/>
            <person name="Toyoda A."/>
            <person name="Kuroki Y."/>
            <person name="Fujiyama A."/>
            <person name="Sasaki T."/>
            <person name="Shimizu A."/>
            <person name="Asakawa S."/>
            <person name="Shimizu N."/>
            <person name="Hashimoto S."/>
            <person name="Yang J."/>
            <person name="Lee Y."/>
            <person name="Matsushima K."/>
            <person name="Sugano S."/>
            <person name="Sakaizumi M."/>
            <person name="Narita T."/>
            <person name="Ohishi K."/>
            <person name="Haga S."/>
            <person name="Ohta F."/>
            <person name="Nomoto H."/>
            <person name="Nogata K."/>
            <person name="Morishita T."/>
            <person name="Endo T."/>
            <person name="Shin-I T."/>
            <person name="Takeda H."/>
            <person name="Morishita S."/>
            <person name="Kohara Y."/>
        </authorList>
    </citation>
    <scope>NUCLEOTIDE SEQUENCE [LARGE SCALE GENOMIC DNA]</scope>
    <source>
        <strain evidence="16 17">Hd-rR</strain>
    </source>
</reference>
<dbReference type="PANTHER" id="PTHR19229:SF49">
    <property type="entry name" value="PHOSPHOLIPID-TRANSPORTING ATPASE ABCA7"/>
    <property type="match status" value="1"/>
</dbReference>
<protein>
    <recommendedName>
        <fullName evidence="2">P-type phospholipid transporter</fullName>
        <ecNumber evidence="2">7.6.2.1</ecNumber>
    </recommendedName>
</protein>
<evidence type="ECO:0000256" key="2">
    <source>
        <dbReference type="ARBA" id="ARBA00012189"/>
    </source>
</evidence>
<dbReference type="PROSITE" id="PS00211">
    <property type="entry name" value="ABC_TRANSPORTER_1"/>
    <property type="match status" value="1"/>
</dbReference>
<feature type="transmembrane region" description="Helical" evidence="14">
    <location>
        <begin position="1754"/>
        <end position="1773"/>
    </location>
</feature>
<dbReference type="GO" id="GO:0090554">
    <property type="term" value="F:phosphatidylcholine floppase activity"/>
    <property type="evidence" value="ECO:0000318"/>
    <property type="project" value="GO_Central"/>
</dbReference>
<dbReference type="InterPro" id="IPR017871">
    <property type="entry name" value="ABC_transporter-like_CS"/>
</dbReference>
<feature type="region of interest" description="Disordered" evidence="13">
    <location>
        <begin position="2271"/>
        <end position="2382"/>
    </location>
</feature>
<feature type="transmembrane region" description="Helical" evidence="14">
    <location>
        <begin position="1674"/>
        <end position="1696"/>
    </location>
</feature>
<evidence type="ECO:0000256" key="5">
    <source>
        <dbReference type="ARBA" id="ARBA00022741"/>
    </source>
</evidence>
<keyword evidence="7" id="KW-1278">Translocase</keyword>
<dbReference type="SUPFAM" id="SSF52540">
    <property type="entry name" value="P-loop containing nucleoside triphosphate hydrolases"/>
    <property type="match status" value="2"/>
</dbReference>
<feature type="transmembrane region" description="Helical" evidence="14">
    <location>
        <begin position="1867"/>
        <end position="1889"/>
    </location>
</feature>
<reference evidence="16" key="2">
    <citation type="submission" date="2025-08" db="UniProtKB">
        <authorList>
            <consortium name="Ensembl"/>
        </authorList>
    </citation>
    <scope>IDENTIFICATION</scope>
    <source>
        <strain evidence="16">Hd-rR</strain>
    </source>
</reference>
<dbReference type="Ensembl" id="ENSORLT00000010266.2">
    <property type="protein sequence ID" value="ENSORLP00000010265.2"/>
    <property type="gene ID" value="ENSORLG00000008156.2"/>
</dbReference>
<keyword evidence="5" id="KW-0547">Nucleotide-binding</keyword>
<evidence type="ECO:0000313" key="16">
    <source>
        <dbReference type="Ensembl" id="ENSORLP00000010265.2"/>
    </source>
</evidence>
<keyword evidence="4 14" id="KW-0812">Transmembrane</keyword>
<dbReference type="GO" id="GO:0033700">
    <property type="term" value="P:phospholipid efflux"/>
    <property type="evidence" value="ECO:0000318"/>
    <property type="project" value="GO_Central"/>
</dbReference>
<sequence>MGFFHQLYLLLWKNVTYRRRNKIQLIIELAWPLFLFLILIAVRQSHPPYKQGQCHFPNKALPSAGTLPWIQSIVCNVNNPCFRSPTPGETPGVAGNFNNSLLSRVFMDAQALLLGRGNQSYTAFQDLMESVRLLGTRFESSPTVPLKDCLVANETVSTFLLTNGSLSSETVDRLMNAHLNIQVARTAAQMPLKDVVCNGSLLEKMLSVEGGATNMTDLQTQLCNLPAEVLKEAESLFFSQLDLTKFITRELVVSNAEDLRVMSQAISTISQDLTVLTDSISSLSSFTEVSQALSFLTPESNTAEGERFSAFSKIMCGHPEMGGERIPSFNWYEDNDFKSLLGKDAIEDANLGLSNTTTPFCRSLIHQLESDPRSRIVWRGIKPLFVGKLLYAPDTPAVKEVMKEVNKTFEDLQVLQDVDEAWMEVGPEIKTYMETSSDIRLLRDLLRRPEVAVLVNMRLENTPWTASQIAHFLSTPSPNAERKPGHPVTWLDLYNDFSHVTNTVAQVTKCISLDKLEGLESEAKLIDRALELLDNRQFWGGVLFLLPNSSTTELPPHVSYKIRMDIDNVARTNKIKDNFWDPGPAAEPFSDLRYIWGGFVYIQDLVERALNQVLTGIKQTTGIYIQQMPYPCYVDDVFLRVLNRSLPLFMTLAWIYSVAMITKSIVYEKEARLKETMRIMGLSSGTLWFSWFISSLIPFLISAALLIGLLKWGNILPYSDPAVVFFFLMAFATATIMQCFLISTFFCKANLASACGGLIYFSLYLPYALFTAWRDHLNSTHRILNCIFSPFIVKIYFCLGMFFFLREFLSFLSPVAFGFGCEYFAQYEEQGLGIQWFNLQSSPVEGDSYSFTTSIIMLYVDAFIYALAAWYIEAVFPGEFGIPRPWYFIFQLNYWGGVPLEAGMPIPPAPTDQDEDNIEAEPSNMTLGVNIRNLVKIYKKGGKLAVNHLNLKFFEGQITSFLGHNGAGKTTTISVLTGLFPPTSGTVYIKGLDIRYDMDIIRNTLGVCPQHNVLFDILTVEEHVWFYGCLKGLSEEKVKAELDNLLEDVGLLHKRHEQTKNLSGGMQRKLSVAIAFVGGSKVVVLDEPTAGVDPYSRRGIWDLLLKYRKGRTIILSTHYMDEAELLGDRIAIISKGKLCCCGSPLFLKSQLGSGYYLTVVKREETNPNTPSGSSFSTSTSIITNKLPHAKDSESSLSEDTGLGSDESSSCVAALLALVQQHIPSASLVEESRREAVINLPQKAAKDGSLAIFLSKLDQRLPELGISSYGLSDSTLEEIFLRVAEETGVDAEPEQEELSPNSQQPSGERVEEQPAEQPEPEPLETDLLSGDCRGGEPLSGSWLMWQQLKALFIKRWLYARRSRRGFFAQIVLPALFVLVALLFSLIVPPFGRYPSVELQPWMYGEQYTFFSNDAPGNPAMENLLEALLDQPGFGTKCMEKEEGNNTSCEVEGGGQFRRPQVSFSMWQMFSKGNWSKERPSPECQCSTEDVSRMLPECPEGAGGLPPPQIKRVTGDILQNLTSYNVSDYLVKTYAQILKKSLKTKKLVNEFRYGGFSLGGKVTQTEVDVEHVEDAVSAFRRRYQVTQNSSLDSLLNKLPAFLEGLHSKDNVKVWFNNKGWHSMVSFVNVMNNGLLRASLPPGPERSKHGISAYNHPLNLTKDQLTEVALMATSVDVLISTCVIFAMSFVPASFVLFLIEERASKAKHLQFVSGVQPLLYWVANFIWDMLNYAVPAAMVVLIFIGFQQKSYVSEQNLPALILLLLFYGWSITPLMYPASFVFTVPSTAYVVLTSINLFIGINCSMATFVLELFVDDNLNQINNVLKKVFLIFPHFCLGRGLIDMAKNQAMADAFHRLGARPVLDPFQWDFVGKNLFCMAASGVFYFIFTILLQYKFFIHLKPWWTEPQLPPIGPEDEDVARERARVMSGKFHSDILTMINLSKVYKAGKKPAVNRLCLGIPPGECFGLLGVNGAGKTSTFRMLTGDTPITHGEAFLDRHSVLTEMDRVHQLMGYCPQFDAISDLLTGREHLELYARLRGVPEESVSKVAQWGVRKLGLTQYAEQKAGGYSGGNKRKLSTAISLIGAPPVIFLDEPTTGMDPKAKRFLWNCIHSVTKEGKAVVLTSHSMEECEALCTRMAIMVNGQFQCLGSVQHLKNRFGDGYTVILRLADTKSDTESCPVDEYMTKSFPNIELKEQHQNVLQYHLPSHGCSLALIFDALANNCEELGVADFSVSQTTLDQVFISFAKDQTDDCLTDVIISNGLAQSNFPARLTSPAVLPQPPVTPTQQRKSPLLPEKSPEINSTTAKARRTSSSKSHKEKGGSISMSRLTQAQKMGSSGSNSSSGSNIQGESSKSHGSKRKAENSSKDPSALFIVSNSSQDSSL</sequence>
<evidence type="ECO:0000259" key="15">
    <source>
        <dbReference type="PROSITE" id="PS50893"/>
    </source>
</evidence>
<feature type="transmembrane region" description="Helical" evidence="14">
    <location>
        <begin position="722"/>
        <end position="745"/>
    </location>
</feature>
<dbReference type="GO" id="GO:0034188">
    <property type="term" value="F:apolipoprotein A-I receptor activity"/>
    <property type="evidence" value="ECO:0000318"/>
    <property type="project" value="GO_Central"/>
</dbReference>
<feature type="transmembrane region" description="Helical" evidence="14">
    <location>
        <begin position="23"/>
        <end position="42"/>
    </location>
</feature>
<dbReference type="Pfam" id="PF00005">
    <property type="entry name" value="ABC_tran"/>
    <property type="match status" value="2"/>
</dbReference>
<dbReference type="GO" id="GO:0090556">
    <property type="term" value="F:phosphatidylserine floppase activity"/>
    <property type="evidence" value="ECO:0000318"/>
    <property type="project" value="GO_Central"/>
</dbReference>
<dbReference type="HOGENOM" id="CLU_000604_19_0_1"/>
<feature type="transmembrane region" description="Helical" evidence="14">
    <location>
        <begin position="1716"/>
        <end position="1742"/>
    </location>
</feature>
<dbReference type="InterPro" id="IPR003439">
    <property type="entry name" value="ABC_transporter-like_ATP-bd"/>
</dbReference>
<keyword evidence="6" id="KW-0067">ATP-binding</keyword>
<feature type="domain" description="ABC transporter" evidence="15">
    <location>
        <begin position="1933"/>
        <end position="2165"/>
    </location>
</feature>
<dbReference type="GO" id="GO:0016020">
    <property type="term" value="C:membrane"/>
    <property type="evidence" value="ECO:0007669"/>
    <property type="project" value="UniProtKB-SubCell"/>
</dbReference>
<dbReference type="InterPro" id="IPR003593">
    <property type="entry name" value="AAA+_ATPase"/>
</dbReference>
<dbReference type="GO" id="GO:0042626">
    <property type="term" value="F:ATPase-coupled transmembrane transporter activity"/>
    <property type="evidence" value="ECO:0000318"/>
    <property type="project" value="GO_Central"/>
</dbReference>
<dbReference type="InterPro" id="IPR056264">
    <property type="entry name" value="R2_ABCA1-4-like"/>
</dbReference>
<evidence type="ECO:0000256" key="1">
    <source>
        <dbReference type="ARBA" id="ARBA00004141"/>
    </source>
</evidence>
<dbReference type="GO" id="GO:0005524">
    <property type="term" value="F:ATP binding"/>
    <property type="evidence" value="ECO:0007669"/>
    <property type="project" value="UniProtKB-KW"/>
</dbReference>
<name>H2LVX9_ORYLA</name>
<dbReference type="SMART" id="SM00382">
    <property type="entry name" value="AAA"/>
    <property type="match status" value="2"/>
</dbReference>
<evidence type="ECO:0000256" key="9">
    <source>
        <dbReference type="ARBA" id="ARBA00023136"/>
    </source>
</evidence>
<evidence type="ECO:0000256" key="3">
    <source>
        <dbReference type="ARBA" id="ARBA00022553"/>
    </source>
</evidence>
<dbReference type="Pfam" id="PF23321">
    <property type="entry name" value="R1_ABCA1"/>
    <property type="match status" value="1"/>
</dbReference>
<accession>H2LVX9</accession>
<feature type="compositionally biased region" description="Polar residues" evidence="13">
    <location>
        <begin position="2373"/>
        <end position="2382"/>
    </location>
</feature>
<evidence type="ECO:0000256" key="6">
    <source>
        <dbReference type="ARBA" id="ARBA00022840"/>
    </source>
</evidence>
<evidence type="ECO:0000256" key="12">
    <source>
        <dbReference type="ARBA" id="ARBA00034036"/>
    </source>
</evidence>
<dbReference type="InterPro" id="IPR013525">
    <property type="entry name" value="ABC2_TM"/>
</dbReference>
<dbReference type="eggNOG" id="KOG0059">
    <property type="taxonomic scope" value="Eukaryota"/>
</dbReference>
<evidence type="ECO:0000313" key="17">
    <source>
        <dbReference type="Proteomes" id="UP000001038"/>
    </source>
</evidence>
<comment type="catalytic activity">
    <reaction evidence="12">
        <text>ATP + H2O + phospholipidSide 1 = ADP + phosphate + phospholipidSide 2.</text>
        <dbReference type="EC" id="7.6.2.1"/>
    </reaction>
</comment>
<feature type="transmembrane region" description="Helical" evidence="14">
    <location>
        <begin position="782"/>
        <end position="805"/>
    </location>
</feature>
<dbReference type="Pfam" id="PF12698">
    <property type="entry name" value="ABC2_membrane_3"/>
    <property type="match status" value="2"/>
</dbReference>
<feature type="compositionally biased region" description="Basic residues" evidence="13">
    <location>
        <begin position="2305"/>
        <end position="2316"/>
    </location>
</feature>
<dbReference type="GeneTree" id="ENSGT00940000161439"/>
<keyword evidence="3" id="KW-0597">Phosphoprotein</keyword>
<dbReference type="GO" id="GO:0016887">
    <property type="term" value="F:ATP hydrolysis activity"/>
    <property type="evidence" value="ECO:0007669"/>
    <property type="project" value="InterPro"/>
</dbReference>